<accession>A0A345Y1U2</accession>
<keyword evidence="3" id="KW-1185">Reference proteome</keyword>
<dbReference type="Proteomes" id="UP000254425">
    <property type="component" value="Chromosome"/>
</dbReference>
<dbReference type="EMBL" id="CP031320">
    <property type="protein sequence ID" value="AXK37858.1"/>
    <property type="molecule type" value="Genomic_DNA"/>
</dbReference>
<dbReference type="AlphaFoldDB" id="A0A345Y1U2"/>
<name>A0A345Y1U2_9ACTN</name>
<evidence type="ECO:0000313" key="3">
    <source>
        <dbReference type="Proteomes" id="UP000254425"/>
    </source>
</evidence>
<protein>
    <submittedName>
        <fullName evidence="2">Uncharacterized protein</fullName>
    </submittedName>
</protein>
<gene>
    <name evidence="2" type="ORF">DVA86_33515</name>
</gene>
<proteinExistence type="predicted"/>
<evidence type="ECO:0000256" key="1">
    <source>
        <dbReference type="SAM" id="MobiDB-lite"/>
    </source>
</evidence>
<sequence>MVDPAPRAELLLRQDVTESQSAELIAHFEARGFPVRARRALDHRGPEDLGWVVLAALPLQAFLSGLGTEAVADAYRGLKRLVDRFPRNGARNGDGSGRDGRGTGPEPGREPPGVLVLQDSRSELRIVLEQGLPSEAYEQLMELDLTAFRTGPLHYDRALGRWRSELDEAAG</sequence>
<feature type="region of interest" description="Disordered" evidence="1">
    <location>
        <begin position="86"/>
        <end position="113"/>
    </location>
</feature>
<evidence type="ECO:0000313" key="2">
    <source>
        <dbReference type="EMBL" id="AXK37858.1"/>
    </source>
</evidence>
<dbReference type="KEGG" id="sarm:DVA86_33515"/>
<organism evidence="2 3">
    <name type="scientific">Streptomyces armeniacus</name>
    <dbReference type="NCBI Taxonomy" id="83291"/>
    <lineage>
        <taxon>Bacteria</taxon>
        <taxon>Bacillati</taxon>
        <taxon>Actinomycetota</taxon>
        <taxon>Actinomycetes</taxon>
        <taxon>Kitasatosporales</taxon>
        <taxon>Streptomycetaceae</taxon>
        <taxon>Streptomyces</taxon>
    </lineage>
</organism>
<reference evidence="2 3" key="1">
    <citation type="submission" date="2018-07" db="EMBL/GenBank/DDBJ databases">
        <title>Draft genome of the type strain Streptomyces armeniacus ATCC 15676.</title>
        <authorList>
            <person name="Labana P."/>
            <person name="Gosse J.T."/>
            <person name="Boddy C.N."/>
        </authorList>
    </citation>
    <scope>NUCLEOTIDE SEQUENCE [LARGE SCALE GENOMIC DNA]</scope>
    <source>
        <strain evidence="2 3">ATCC 15676</strain>
    </source>
</reference>